<reference evidence="7 8" key="1">
    <citation type="journal article" date="2016" name="Microbes Environ.">
        <title>Phylogenetically diverse aerobic anoxygenic phototrophic bacteria isolated from epilithic biofilms in Tama river, Japan.</title>
        <authorList>
            <person name="Hirose S."/>
            <person name="Matsuura K."/>
            <person name="Haruta S."/>
        </authorList>
    </citation>
    <scope>NUCLEOTIDE SEQUENCE [LARGE SCALE GENOMIC DNA]</scope>
    <source>
        <strain evidence="7 8">S08</strain>
    </source>
</reference>
<dbReference type="PANTHER" id="PTHR30629:SF2">
    <property type="entry name" value="PROPHAGE INTEGRASE INTS-RELATED"/>
    <property type="match status" value="1"/>
</dbReference>
<dbReference type="Gene3D" id="3.30.160.390">
    <property type="entry name" value="Integrase, DNA-binding domain"/>
    <property type="match status" value="1"/>
</dbReference>
<dbReference type="Proteomes" id="UP000831327">
    <property type="component" value="Chromosome"/>
</dbReference>
<dbReference type="PANTHER" id="PTHR30629">
    <property type="entry name" value="PROPHAGE INTEGRASE"/>
    <property type="match status" value="1"/>
</dbReference>
<dbReference type="InterPro" id="IPR038488">
    <property type="entry name" value="Integrase_DNA-bd_sf"/>
</dbReference>
<sequence length="521" mass="57788">MDASTPPNRNQPTYAARRPTAAPAPAATAPAPKLPRQSRRTNLTDRKLDDLAAKRLTKAVDITDRTQKGLVARVRPNGTRAFYFKWRPTSGEGVARKFRSVRLDAANVAEARKKASEAAAAVAIGRDPRVTVAAFNPASAITVTTAIGQFKDYLTGKGNTAGYVTNAERLLRNHMEPDLGNHRLIDLTQRDIATLYSKVMTKVTAKASGEAEPEQANAQTLKRRKGRPVDSTKRKVTTLPNRLHTQVKHMLNWATEEGILPPGVAPVLRRPVKIEPSQQRLNDGTKRVLRVGHFARIWLAVEDEPVHVRVLVRLLILLPFRREELTGLMWSWVKGVDAAENVLMLDPAAFIGPRLDVPAWRMKGGKRPQLMPLPSLAVDMLREMADQRGVGGDHVFSVTAGRTAFAGWQTLMVRLRSRCSDMPEGDEWTIHDFRTGVATECGDRLNAEESIIQRLLHHSNGARMGVTWRYDQSKRVDAMLRVLTEWQALVVQAVEAEQQRRDAVATGVTAAMIALPMRAAE</sequence>
<feature type="region of interest" description="Disordered" evidence="5">
    <location>
        <begin position="207"/>
        <end position="235"/>
    </location>
</feature>
<evidence type="ECO:0000256" key="2">
    <source>
        <dbReference type="ARBA" id="ARBA00022908"/>
    </source>
</evidence>
<proteinExistence type="inferred from homology"/>
<evidence type="ECO:0000256" key="4">
    <source>
        <dbReference type="ARBA" id="ARBA00023172"/>
    </source>
</evidence>
<dbReference type="SUPFAM" id="SSF56349">
    <property type="entry name" value="DNA breaking-rejoining enzymes"/>
    <property type="match status" value="1"/>
</dbReference>
<dbReference type="InterPro" id="IPR013762">
    <property type="entry name" value="Integrase-like_cat_sf"/>
</dbReference>
<keyword evidence="3" id="KW-0238">DNA-binding</keyword>
<keyword evidence="8" id="KW-1185">Reference proteome</keyword>
<organism evidence="7 8">
    <name type="scientific">Roseomonas fluvialis</name>
    <dbReference type="NCBI Taxonomy" id="1750527"/>
    <lineage>
        <taxon>Bacteria</taxon>
        <taxon>Pseudomonadati</taxon>
        <taxon>Pseudomonadota</taxon>
        <taxon>Alphaproteobacteria</taxon>
        <taxon>Acetobacterales</taxon>
        <taxon>Roseomonadaceae</taxon>
        <taxon>Roseomonas</taxon>
    </lineage>
</organism>
<evidence type="ECO:0000313" key="8">
    <source>
        <dbReference type="Proteomes" id="UP000831327"/>
    </source>
</evidence>
<keyword evidence="4" id="KW-0233">DNA recombination</keyword>
<dbReference type="RefSeq" id="WP_244457589.1">
    <property type="nucleotide sequence ID" value="NZ_AP025637.1"/>
</dbReference>
<feature type="region of interest" description="Disordered" evidence="5">
    <location>
        <begin position="1"/>
        <end position="43"/>
    </location>
</feature>
<evidence type="ECO:0000259" key="6">
    <source>
        <dbReference type="PROSITE" id="PS51898"/>
    </source>
</evidence>
<dbReference type="InterPro" id="IPR050808">
    <property type="entry name" value="Phage_Integrase"/>
</dbReference>
<feature type="compositionally biased region" description="Polar residues" evidence="5">
    <location>
        <begin position="1"/>
        <end position="13"/>
    </location>
</feature>
<dbReference type="InterPro" id="IPR011010">
    <property type="entry name" value="DNA_brk_join_enz"/>
</dbReference>
<comment type="similarity">
    <text evidence="1">Belongs to the 'phage' integrase family.</text>
</comment>
<feature type="compositionally biased region" description="Low complexity" evidence="5">
    <location>
        <begin position="15"/>
        <end position="31"/>
    </location>
</feature>
<dbReference type="Gene3D" id="1.10.150.130">
    <property type="match status" value="1"/>
</dbReference>
<gene>
    <name evidence="7" type="ORF">Rmf_01770</name>
</gene>
<dbReference type="InterPro" id="IPR002104">
    <property type="entry name" value="Integrase_catalytic"/>
</dbReference>
<dbReference type="InterPro" id="IPR010998">
    <property type="entry name" value="Integrase_recombinase_N"/>
</dbReference>
<dbReference type="Pfam" id="PF13356">
    <property type="entry name" value="Arm-DNA-bind_3"/>
    <property type="match status" value="1"/>
</dbReference>
<dbReference type="PROSITE" id="PS51898">
    <property type="entry name" value="TYR_RECOMBINASE"/>
    <property type="match status" value="1"/>
</dbReference>
<dbReference type="InterPro" id="IPR025166">
    <property type="entry name" value="Integrase_DNA_bind_dom"/>
</dbReference>
<evidence type="ECO:0000256" key="3">
    <source>
        <dbReference type="ARBA" id="ARBA00023125"/>
    </source>
</evidence>
<evidence type="ECO:0000256" key="5">
    <source>
        <dbReference type="SAM" id="MobiDB-lite"/>
    </source>
</evidence>
<dbReference type="Gene3D" id="1.10.443.10">
    <property type="entry name" value="Intergrase catalytic core"/>
    <property type="match status" value="1"/>
</dbReference>
<evidence type="ECO:0000256" key="1">
    <source>
        <dbReference type="ARBA" id="ARBA00008857"/>
    </source>
</evidence>
<evidence type="ECO:0000313" key="7">
    <source>
        <dbReference type="EMBL" id="BDG70248.1"/>
    </source>
</evidence>
<feature type="domain" description="Tyr recombinase" evidence="6">
    <location>
        <begin position="284"/>
        <end position="485"/>
    </location>
</feature>
<dbReference type="EMBL" id="AP025637">
    <property type="protein sequence ID" value="BDG70248.1"/>
    <property type="molecule type" value="Genomic_DNA"/>
</dbReference>
<keyword evidence="2" id="KW-0229">DNA integration</keyword>
<protein>
    <recommendedName>
        <fullName evidence="6">Tyr recombinase domain-containing protein</fullName>
    </recommendedName>
</protein>
<name>A0ABM7XXT9_9PROT</name>
<accession>A0ABM7XXT9</accession>